<dbReference type="eggNOG" id="COG0204">
    <property type="taxonomic scope" value="Bacteria"/>
</dbReference>
<dbReference type="SUPFAM" id="SSF69593">
    <property type="entry name" value="Glycerol-3-phosphate (1)-acyltransferase"/>
    <property type="match status" value="1"/>
</dbReference>
<reference evidence="6 7" key="2">
    <citation type="journal article" date="2012" name="BMC Genomics">
        <title>The genome of Pelobacter carbinolicus reveals surprising metabolic capabilities and physiological features.</title>
        <authorList>
            <person name="Aklujkar M."/>
            <person name="Haveman S.A."/>
            <person name="Didonato R.Jr."/>
            <person name="Chertkov O."/>
            <person name="Han C.S."/>
            <person name="Land M.L."/>
            <person name="Brown P."/>
            <person name="Lovley D.R."/>
        </authorList>
    </citation>
    <scope>NUCLEOTIDE SEQUENCE [LARGE SCALE GENOMIC DNA]</scope>
    <source>
        <strain evidence="7">DSM 2380 / NBRC 103641 / GraBd1</strain>
    </source>
</reference>
<dbReference type="AlphaFoldDB" id="Q3A159"/>
<keyword evidence="7" id="KW-1185">Reference proteome</keyword>
<accession>Q3A159</accession>
<keyword evidence="4" id="KW-0812">Transmembrane</keyword>
<dbReference type="CDD" id="cd07989">
    <property type="entry name" value="LPLAT_AGPAT-like"/>
    <property type="match status" value="1"/>
</dbReference>
<evidence type="ECO:0000313" key="6">
    <source>
        <dbReference type="EMBL" id="ABA89898.1"/>
    </source>
</evidence>
<dbReference type="PANTHER" id="PTHR10434:SF11">
    <property type="entry name" value="1-ACYL-SN-GLYCEROL-3-PHOSPHATE ACYLTRANSFERASE"/>
    <property type="match status" value="1"/>
</dbReference>
<dbReference type="Pfam" id="PF01553">
    <property type="entry name" value="Acyltransferase"/>
    <property type="match status" value="1"/>
</dbReference>
<feature type="transmembrane region" description="Helical" evidence="4">
    <location>
        <begin position="12"/>
        <end position="34"/>
    </location>
</feature>
<dbReference type="GO" id="GO:0006654">
    <property type="term" value="P:phosphatidic acid biosynthetic process"/>
    <property type="evidence" value="ECO:0007669"/>
    <property type="project" value="TreeGrafter"/>
</dbReference>
<evidence type="ECO:0000313" key="7">
    <source>
        <dbReference type="Proteomes" id="UP000002534"/>
    </source>
</evidence>
<evidence type="ECO:0000256" key="2">
    <source>
        <dbReference type="ARBA" id="ARBA00022679"/>
    </source>
</evidence>
<dbReference type="KEGG" id="pca:Pcar_2662"/>
<feature type="domain" description="Phospholipid/glycerol acyltransferase" evidence="5">
    <location>
        <begin position="79"/>
        <end position="190"/>
    </location>
</feature>
<dbReference type="EMBL" id="CP000142">
    <property type="protein sequence ID" value="ABA89898.1"/>
    <property type="molecule type" value="Genomic_DNA"/>
</dbReference>
<organism evidence="6 7">
    <name type="scientific">Syntrophotalea carbinolica (strain DSM 2380 / NBRC 103641 / GraBd1)</name>
    <name type="common">Pelobacter carbinolicus</name>
    <dbReference type="NCBI Taxonomy" id="338963"/>
    <lineage>
        <taxon>Bacteria</taxon>
        <taxon>Pseudomonadati</taxon>
        <taxon>Thermodesulfobacteriota</taxon>
        <taxon>Desulfuromonadia</taxon>
        <taxon>Desulfuromonadales</taxon>
        <taxon>Syntrophotaleaceae</taxon>
        <taxon>Syntrophotalea</taxon>
    </lineage>
</organism>
<protein>
    <submittedName>
        <fullName evidence="6">[acyl-]glycerolphosphate acyltransferase</fullName>
    </submittedName>
</protein>
<dbReference type="STRING" id="338963.Pcar_2662"/>
<sequence>MKLLLVNLYGYLVMLVWTLLFTVSAWPLLLLWKLFSGWPMSRVTRLFIWLYGRGWIFLVRPIARLRVTGLHRKDVPVPCIFVANHLSFFDVYCMGALPVSNFSIVVRSWPFKILFYAPFMHLADYINSEQADPEKLARQCSRILEQGGSILCFPEGHRSRNGRLGRFYSGAFKIAVDNNVPVVPLAMRGTDRLLPAGSWLLKPASMEMHGLGVVHPADFISHPLPHVAMRKHVKALMVEALES</sequence>
<evidence type="ECO:0000259" key="5">
    <source>
        <dbReference type="SMART" id="SM00563"/>
    </source>
</evidence>
<reference evidence="7" key="1">
    <citation type="submission" date="2005-10" db="EMBL/GenBank/DDBJ databases">
        <title>Complete sequence of Pelobacter carbinolicus DSM 2380.</title>
        <authorList>
            <person name="Copeland A."/>
            <person name="Lucas S."/>
            <person name="Lapidus A."/>
            <person name="Barry K."/>
            <person name="Detter J.C."/>
            <person name="Glavina T."/>
            <person name="Hammon N."/>
            <person name="Israni S."/>
            <person name="Pitluck S."/>
            <person name="Chertkov O."/>
            <person name="Schmutz J."/>
            <person name="Larimer F."/>
            <person name="Land M."/>
            <person name="Kyrpides N."/>
            <person name="Ivanova N."/>
            <person name="Richardson P."/>
        </authorList>
    </citation>
    <scope>NUCLEOTIDE SEQUENCE [LARGE SCALE GENOMIC DNA]</scope>
    <source>
        <strain evidence="7">DSM 2380 / NBRC 103641 / GraBd1</strain>
    </source>
</reference>
<dbReference type="HOGENOM" id="CLU_027938_6_2_7"/>
<name>Q3A159_SYNC1</name>
<keyword evidence="4" id="KW-1133">Transmembrane helix</keyword>
<dbReference type="RefSeq" id="WP_011342441.1">
    <property type="nucleotide sequence ID" value="NC_007498.2"/>
</dbReference>
<dbReference type="Proteomes" id="UP000002534">
    <property type="component" value="Chromosome"/>
</dbReference>
<keyword evidence="2 6" id="KW-0808">Transferase</keyword>
<keyword evidence="4" id="KW-0472">Membrane</keyword>
<comment type="pathway">
    <text evidence="1">Lipid metabolism.</text>
</comment>
<dbReference type="PANTHER" id="PTHR10434">
    <property type="entry name" value="1-ACYL-SN-GLYCEROL-3-PHOSPHATE ACYLTRANSFERASE"/>
    <property type="match status" value="1"/>
</dbReference>
<gene>
    <name evidence="6" type="ordered locus">Pcar_2662</name>
</gene>
<keyword evidence="3 6" id="KW-0012">Acyltransferase</keyword>
<dbReference type="SMART" id="SM00563">
    <property type="entry name" value="PlsC"/>
    <property type="match status" value="1"/>
</dbReference>
<evidence type="ECO:0000256" key="4">
    <source>
        <dbReference type="SAM" id="Phobius"/>
    </source>
</evidence>
<evidence type="ECO:0000256" key="1">
    <source>
        <dbReference type="ARBA" id="ARBA00005189"/>
    </source>
</evidence>
<evidence type="ECO:0000256" key="3">
    <source>
        <dbReference type="ARBA" id="ARBA00023315"/>
    </source>
</evidence>
<dbReference type="OrthoDB" id="9809618at2"/>
<proteinExistence type="predicted"/>
<dbReference type="InterPro" id="IPR002123">
    <property type="entry name" value="Plipid/glycerol_acylTrfase"/>
</dbReference>
<dbReference type="GO" id="GO:0003841">
    <property type="term" value="F:1-acylglycerol-3-phosphate O-acyltransferase activity"/>
    <property type="evidence" value="ECO:0007669"/>
    <property type="project" value="TreeGrafter"/>
</dbReference>